<dbReference type="RefSeq" id="WP_091948551.1">
    <property type="nucleotide sequence ID" value="NZ_FOSV01000014.1"/>
</dbReference>
<feature type="domain" description="Tlde1" evidence="1">
    <location>
        <begin position="269"/>
        <end position="373"/>
    </location>
</feature>
<evidence type="ECO:0000313" key="3">
    <source>
        <dbReference type="Proteomes" id="UP000198804"/>
    </source>
</evidence>
<keyword evidence="3" id="KW-1185">Reference proteome</keyword>
<dbReference type="STRING" id="414703.SAMN04488125_11421"/>
<gene>
    <name evidence="2" type="ORF">SAMN04488125_11421</name>
</gene>
<reference evidence="3" key="1">
    <citation type="submission" date="2016-10" db="EMBL/GenBank/DDBJ databases">
        <authorList>
            <person name="Varghese N."/>
            <person name="Submissions S."/>
        </authorList>
    </citation>
    <scope>NUCLEOTIDE SEQUENCE [LARGE SCALE GENOMIC DNA]</scope>
    <source>
        <strain evidence="3">CGMCC 1.6474</strain>
    </source>
</reference>
<dbReference type="EMBL" id="FOSV01000014">
    <property type="protein sequence ID" value="SFL39064.1"/>
    <property type="molecule type" value="Genomic_DNA"/>
</dbReference>
<protein>
    <recommendedName>
        <fullName evidence="1">Tlde1 domain-containing protein</fullName>
    </recommendedName>
</protein>
<sequence>MDIAALVQGQSARPVRRPRRRPGVAVLAVTALSGLALAGLLRQGEAPAPVEAAAPVLAAAEIPEASGAPPAADLAWMLDPNPTFEAPGFAPRMATLSASLDTAFRRPASAEPAQQTAALAPATVAEIAPEIAPPAEAAAPAPAARPARLALTVPLPVRRPAEFRYEPREQIARLATPIPRGTSRQARESTRQVFSAAVTDNRSFFEKLFGGDSAPSSSPSGTAMAYAGLESGAAESAARRRLVPGPVAEPGVAVYDISAATVTLPGGEVLEAHSGLGVAQDNPDYVHLRMRGATPPGVYDLREREALFHGVRAIRLSPVGGSAAIHGRDGILAHTYMLGPSGASNGCVVFKQYDRFLRAYLRGEVRRIVVVPGTAPGIFASRRGTRRSASAADGN</sequence>
<evidence type="ECO:0000313" key="2">
    <source>
        <dbReference type="EMBL" id="SFL39064.1"/>
    </source>
</evidence>
<proteinExistence type="predicted"/>
<dbReference type="AlphaFoldDB" id="A0A1I4HA11"/>
<dbReference type="Proteomes" id="UP000198804">
    <property type="component" value="Unassembled WGS sequence"/>
</dbReference>
<evidence type="ECO:0000259" key="1">
    <source>
        <dbReference type="Pfam" id="PF10908"/>
    </source>
</evidence>
<accession>A0A1I4HA11</accession>
<dbReference type="InterPro" id="IPR021225">
    <property type="entry name" value="Tlde1_dom"/>
</dbReference>
<name>A0A1I4HA11_9HYPH</name>
<dbReference type="OrthoDB" id="9816088at2"/>
<dbReference type="Pfam" id="PF10908">
    <property type="entry name" value="Tlde1_dom"/>
    <property type="match status" value="1"/>
</dbReference>
<organism evidence="2 3">
    <name type="scientific">Methylorubrum salsuginis</name>
    <dbReference type="NCBI Taxonomy" id="414703"/>
    <lineage>
        <taxon>Bacteria</taxon>
        <taxon>Pseudomonadati</taxon>
        <taxon>Pseudomonadota</taxon>
        <taxon>Alphaproteobacteria</taxon>
        <taxon>Hyphomicrobiales</taxon>
        <taxon>Methylobacteriaceae</taxon>
        <taxon>Methylorubrum</taxon>
    </lineage>
</organism>